<evidence type="ECO:0000313" key="2">
    <source>
        <dbReference type="Proteomes" id="UP001295423"/>
    </source>
</evidence>
<dbReference type="EMBL" id="CAKOGP040002274">
    <property type="protein sequence ID" value="CAJ1966321.1"/>
    <property type="molecule type" value="Genomic_DNA"/>
</dbReference>
<proteinExistence type="predicted"/>
<evidence type="ECO:0000313" key="1">
    <source>
        <dbReference type="EMBL" id="CAJ1966321.1"/>
    </source>
</evidence>
<protein>
    <submittedName>
        <fullName evidence="1">Uncharacterized protein</fullName>
    </submittedName>
</protein>
<organism evidence="1 2">
    <name type="scientific">Cylindrotheca closterium</name>
    <dbReference type="NCBI Taxonomy" id="2856"/>
    <lineage>
        <taxon>Eukaryota</taxon>
        <taxon>Sar</taxon>
        <taxon>Stramenopiles</taxon>
        <taxon>Ochrophyta</taxon>
        <taxon>Bacillariophyta</taxon>
        <taxon>Bacillariophyceae</taxon>
        <taxon>Bacillariophycidae</taxon>
        <taxon>Bacillariales</taxon>
        <taxon>Bacillariaceae</taxon>
        <taxon>Cylindrotheca</taxon>
    </lineage>
</organism>
<reference evidence="1" key="1">
    <citation type="submission" date="2023-08" db="EMBL/GenBank/DDBJ databases">
        <authorList>
            <person name="Audoor S."/>
            <person name="Bilcke G."/>
        </authorList>
    </citation>
    <scope>NUCLEOTIDE SEQUENCE</scope>
</reference>
<dbReference type="Proteomes" id="UP001295423">
    <property type="component" value="Unassembled WGS sequence"/>
</dbReference>
<comment type="caution">
    <text evidence="1">The sequence shown here is derived from an EMBL/GenBank/DDBJ whole genome shotgun (WGS) entry which is preliminary data.</text>
</comment>
<gene>
    <name evidence="1" type="ORF">CYCCA115_LOCUS21905</name>
</gene>
<sequence>MPKDADNAKHVSKRSNPLHYVKSRGRTALIAAHKIDNDSFDEWKDVMGEDNGWPCDDAILVIPFKWTYSWDQRKVRQTKMSTLFAFCRHSLNQGKDIMGKMSMR</sequence>
<accession>A0AAD2G9N6</accession>
<keyword evidence="2" id="KW-1185">Reference proteome</keyword>
<name>A0AAD2G9N6_9STRA</name>
<dbReference type="AlphaFoldDB" id="A0AAD2G9N6"/>